<dbReference type="InterPro" id="IPR050411">
    <property type="entry name" value="AlphaKG_dependent_hydroxylases"/>
</dbReference>
<name>G3AX94_CANTC</name>
<dbReference type="GO" id="GO:0016491">
    <property type="term" value="F:oxidoreductase activity"/>
    <property type="evidence" value="ECO:0007669"/>
    <property type="project" value="UniProtKB-KW"/>
</dbReference>
<dbReference type="EMBL" id="GL996510">
    <property type="protein sequence ID" value="EGV66722.1"/>
    <property type="molecule type" value="Genomic_DNA"/>
</dbReference>
<feature type="domain" description="TauD/TfdA-like" evidence="2">
    <location>
        <begin position="32"/>
        <end position="350"/>
    </location>
</feature>
<accession>G3AX94</accession>
<dbReference type="InterPro" id="IPR003819">
    <property type="entry name" value="TauD/TfdA-like"/>
</dbReference>
<evidence type="ECO:0000256" key="1">
    <source>
        <dbReference type="ARBA" id="ARBA00023002"/>
    </source>
</evidence>
<keyword evidence="1" id="KW-0560">Oxidoreductase</keyword>
<dbReference type="SUPFAM" id="SSF51197">
    <property type="entry name" value="Clavaminate synthase-like"/>
    <property type="match status" value="1"/>
</dbReference>
<dbReference type="PANTHER" id="PTHR10696:SF21">
    <property type="entry name" value="TAUD_TFDA-LIKE DOMAIN-CONTAINING PROTEIN"/>
    <property type="match status" value="1"/>
</dbReference>
<dbReference type="AlphaFoldDB" id="G3AX94"/>
<evidence type="ECO:0000313" key="3">
    <source>
        <dbReference type="EMBL" id="EGV66722.1"/>
    </source>
</evidence>
<protein>
    <submittedName>
        <fullName evidence="3">Clavaminate synthase-like protein</fullName>
    </submittedName>
</protein>
<organism evidence="4">
    <name type="scientific">Candida tenuis (strain ATCC 10573 / BCRC 21748 / CBS 615 / JCM 9827 / NBRC 10315 / NRRL Y-1498 / VKM Y-70)</name>
    <name type="common">Yeast</name>
    <name type="synonym">Yamadazyma tenuis</name>
    <dbReference type="NCBI Taxonomy" id="590646"/>
    <lineage>
        <taxon>Eukaryota</taxon>
        <taxon>Fungi</taxon>
        <taxon>Dikarya</taxon>
        <taxon>Ascomycota</taxon>
        <taxon>Saccharomycotina</taxon>
        <taxon>Pichiomycetes</taxon>
        <taxon>Debaryomycetaceae</taxon>
        <taxon>Yamadazyma</taxon>
    </lineage>
</organism>
<dbReference type="STRING" id="590646.G3AX94"/>
<dbReference type="InterPro" id="IPR042098">
    <property type="entry name" value="TauD-like_sf"/>
</dbReference>
<dbReference type="RefSeq" id="XP_006683980.1">
    <property type="nucleotide sequence ID" value="XM_006683917.1"/>
</dbReference>
<dbReference type="HOGENOM" id="CLU_044153_2_0_1"/>
<evidence type="ECO:0000259" key="2">
    <source>
        <dbReference type="Pfam" id="PF02668"/>
    </source>
</evidence>
<dbReference type="Pfam" id="PF02668">
    <property type="entry name" value="TauD"/>
    <property type="match status" value="1"/>
</dbReference>
<keyword evidence="4" id="KW-1185">Reference proteome</keyword>
<sequence>MTVERINGVFNNQKVELVPIDLPGARTVRGKTYPIGFNIKAEGDDFSSVVEFFRNLGTSGTISKLLNDHGLVILQGLGFTSPKKYSQIVEAIFSTDYELFDQVGLLATREEVEDGVSTVGAQEDAKKHLGKLNAHQEFSRYLHYPAVLTFFSKRAPTLGGGESTTTHATELLDKVYEQFPEVVQTLFEKGATLSQTWGLESPKISWTHPLAFGRYLETGDSLEVQKQKAIKLANERVSNDVEFVDDNLVVHQNNKVVLQHPFNHNPIIFSSLPTYYAGYYNAKKSNLQPNGPGVVFGDGTPIPEDFLDYLFEQSIELEYTHKFVDGDLILLDNYSVYHGRNPYVAGDREILASFWDKKDIVHPGVPESLPELFSEHI</sequence>
<dbReference type="eggNOG" id="ENOG502QRUR">
    <property type="taxonomic scope" value="Eukaryota"/>
</dbReference>
<dbReference type="Gene3D" id="3.60.130.10">
    <property type="entry name" value="Clavaminate synthase-like"/>
    <property type="match status" value="1"/>
</dbReference>
<evidence type="ECO:0000313" key="4">
    <source>
        <dbReference type="Proteomes" id="UP000000707"/>
    </source>
</evidence>
<dbReference type="OrthoDB" id="408743at2759"/>
<proteinExistence type="predicted"/>
<dbReference type="KEGG" id="cten:18249661"/>
<dbReference type="GeneID" id="18249661"/>
<gene>
    <name evidence="3" type="ORF">CANTEDRAFT_132979</name>
</gene>
<dbReference type="Proteomes" id="UP000000707">
    <property type="component" value="Unassembled WGS sequence"/>
</dbReference>
<dbReference type="PANTHER" id="PTHR10696">
    <property type="entry name" value="GAMMA-BUTYROBETAINE HYDROXYLASE-RELATED"/>
    <property type="match status" value="1"/>
</dbReference>
<reference evidence="3 4" key="1">
    <citation type="journal article" date="2011" name="Proc. Natl. Acad. Sci. U.S.A.">
        <title>Comparative genomics of xylose-fermenting fungi for enhanced biofuel production.</title>
        <authorList>
            <person name="Wohlbach D.J."/>
            <person name="Kuo A."/>
            <person name="Sato T.K."/>
            <person name="Potts K.M."/>
            <person name="Salamov A.A."/>
            <person name="LaButti K.M."/>
            <person name="Sun H."/>
            <person name="Clum A."/>
            <person name="Pangilinan J.L."/>
            <person name="Lindquist E.A."/>
            <person name="Lucas S."/>
            <person name="Lapidus A."/>
            <person name="Jin M."/>
            <person name="Gunawan C."/>
            <person name="Balan V."/>
            <person name="Dale B.E."/>
            <person name="Jeffries T.W."/>
            <person name="Zinkel R."/>
            <person name="Barry K.W."/>
            <person name="Grigoriev I.V."/>
            <person name="Gasch A.P."/>
        </authorList>
    </citation>
    <scope>NUCLEOTIDE SEQUENCE [LARGE SCALE GENOMIC DNA]</scope>
    <source>
        <strain evidence="4">ATCC 10573 / BCRC 21748 / CBS 615 / JCM 9827 / NBRC 10315 / NRRL Y-1498 / VKM Y-70</strain>
    </source>
</reference>